<name>A0A4Z2GMU0_9TELE</name>
<keyword evidence="3" id="KW-1185">Reference proteome</keyword>
<feature type="compositionally biased region" description="Gly residues" evidence="1">
    <location>
        <begin position="45"/>
        <end position="54"/>
    </location>
</feature>
<gene>
    <name evidence="2" type="ORF">EYF80_035672</name>
</gene>
<dbReference type="Proteomes" id="UP000314294">
    <property type="component" value="Unassembled WGS sequence"/>
</dbReference>
<feature type="compositionally biased region" description="Basic and acidic residues" evidence="1">
    <location>
        <begin position="84"/>
        <end position="99"/>
    </location>
</feature>
<reference evidence="2 3" key="1">
    <citation type="submission" date="2019-03" db="EMBL/GenBank/DDBJ databases">
        <title>First draft genome of Liparis tanakae, snailfish: a comprehensive survey of snailfish specific genes.</title>
        <authorList>
            <person name="Kim W."/>
            <person name="Song I."/>
            <person name="Jeong J.-H."/>
            <person name="Kim D."/>
            <person name="Kim S."/>
            <person name="Ryu S."/>
            <person name="Song J.Y."/>
            <person name="Lee S.K."/>
        </authorList>
    </citation>
    <scope>NUCLEOTIDE SEQUENCE [LARGE SCALE GENOMIC DNA]</scope>
    <source>
        <tissue evidence="2">Muscle</tissue>
    </source>
</reference>
<protein>
    <submittedName>
        <fullName evidence="2">Uncharacterized protein</fullName>
    </submittedName>
</protein>
<accession>A0A4Z2GMU0</accession>
<feature type="compositionally biased region" description="Basic and acidic residues" evidence="1">
    <location>
        <begin position="22"/>
        <end position="35"/>
    </location>
</feature>
<sequence length="121" mass="12961">MQQKGPIETLTRRARAAFTPRECADGKTSSRERDMQTGCGDTVSVGGGGGGGGGRGRDRWRLMMSGSPLFEGVALVKAVQANEDRLPKRNEGDEKEVKLTEPTGSVESISRRSRHILGGNC</sequence>
<feature type="region of interest" description="Disordered" evidence="1">
    <location>
        <begin position="1"/>
        <end position="60"/>
    </location>
</feature>
<comment type="caution">
    <text evidence="2">The sequence shown here is derived from an EMBL/GenBank/DDBJ whole genome shotgun (WGS) entry which is preliminary data.</text>
</comment>
<proteinExistence type="predicted"/>
<dbReference type="EMBL" id="SRLO01000495">
    <property type="protein sequence ID" value="TNN54113.1"/>
    <property type="molecule type" value="Genomic_DNA"/>
</dbReference>
<organism evidence="2 3">
    <name type="scientific">Liparis tanakae</name>
    <name type="common">Tanaka's snailfish</name>
    <dbReference type="NCBI Taxonomy" id="230148"/>
    <lineage>
        <taxon>Eukaryota</taxon>
        <taxon>Metazoa</taxon>
        <taxon>Chordata</taxon>
        <taxon>Craniata</taxon>
        <taxon>Vertebrata</taxon>
        <taxon>Euteleostomi</taxon>
        <taxon>Actinopterygii</taxon>
        <taxon>Neopterygii</taxon>
        <taxon>Teleostei</taxon>
        <taxon>Neoteleostei</taxon>
        <taxon>Acanthomorphata</taxon>
        <taxon>Eupercaria</taxon>
        <taxon>Perciformes</taxon>
        <taxon>Cottioidei</taxon>
        <taxon>Cottales</taxon>
        <taxon>Liparidae</taxon>
        <taxon>Liparis</taxon>
    </lineage>
</organism>
<evidence type="ECO:0000313" key="2">
    <source>
        <dbReference type="EMBL" id="TNN54113.1"/>
    </source>
</evidence>
<dbReference type="AlphaFoldDB" id="A0A4Z2GMU0"/>
<evidence type="ECO:0000256" key="1">
    <source>
        <dbReference type="SAM" id="MobiDB-lite"/>
    </source>
</evidence>
<feature type="region of interest" description="Disordered" evidence="1">
    <location>
        <begin position="84"/>
        <end position="121"/>
    </location>
</feature>
<evidence type="ECO:0000313" key="3">
    <source>
        <dbReference type="Proteomes" id="UP000314294"/>
    </source>
</evidence>